<comment type="caution">
    <text evidence="9">The sequence shown here is derived from an EMBL/GenBank/DDBJ whole genome shotgun (WGS) entry which is preliminary data.</text>
</comment>
<dbReference type="EMBL" id="BAABFA010000015">
    <property type="protein sequence ID" value="GAA4467264.1"/>
    <property type="molecule type" value="Genomic_DNA"/>
</dbReference>
<feature type="domain" description="Bacterial sugar transferase" evidence="8">
    <location>
        <begin position="287"/>
        <end position="469"/>
    </location>
</feature>
<feature type="transmembrane region" description="Helical" evidence="7">
    <location>
        <begin position="90"/>
        <end position="108"/>
    </location>
</feature>
<reference evidence="10" key="1">
    <citation type="journal article" date="2019" name="Int. J. Syst. Evol. Microbiol.">
        <title>The Global Catalogue of Microorganisms (GCM) 10K type strain sequencing project: providing services to taxonomists for standard genome sequencing and annotation.</title>
        <authorList>
            <consortium name="The Broad Institute Genomics Platform"/>
            <consortium name="The Broad Institute Genome Sequencing Center for Infectious Disease"/>
            <person name="Wu L."/>
            <person name="Ma J."/>
        </authorList>
    </citation>
    <scope>NUCLEOTIDE SEQUENCE [LARGE SCALE GENOMIC DNA]</scope>
    <source>
        <strain evidence="10">JCM 32105</strain>
    </source>
</reference>
<feature type="transmembrane region" description="Helical" evidence="7">
    <location>
        <begin position="12"/>
        <end position="32"/>
    </location>
</feature>
<dbReference type="PANTHER" id="PTHR30576">
    <property type="entry name" value="COLANIC BIOSYNTHESIS UDP-GLUCOSE LIPID CARRIER TRANSFERASE"/>
    <property type="match status" value="1"/>
</dbReference>
<dbReference type="NCBIfam" id="TIGR03025">
    <property type="entry name" value="EPS_sugtrans"/>
    <property type="match status" value="1"/>
</dbReference>
<feature type="transmembrane region" description="Helical" evidence="7">
    <location>
        <begin position="289"/>
        <end position="313"/>
    </location>
</feature>
<keyword evidence="3" id="KW-0808">Transferase</keyword>
<evidence type="ECO:0000256" key="6">
    <source>
        <dbReference type="ARBA" id="ARBA00023136"/>
    </source>
</evidence>
<comment type="similarity">
    <text evidence="2">Belongs to the bacterial sugar transferase family.</text>
</comment>
<proteinExistence type="inferred from homology"/>
<gene>
    <name evidence="9" type="ORF">GCM10023093_22800</name>
</gene>
<dbReference type="InterPro" id="IPR017475">
    <property type="entry name" value="EPS_sugar_tfrase"/>
</dbReference>
<dbReference type="RefSeq" id="WP_345083280.1">
    <property type="nucleotide sequence ID" value="NZ_BAABFA010000015.1"/>
</dbReference>
<dbReference type="Gene3D" id="3.40.50.720">
    <property type="entry name" value="NAD(P)-binding Rossmann-like Domain"/>
    <property type="match status" value="1"/>
</dbReference>
<dbReference type="PANTHER" id="PTHR30576:SF0">
    <property type="entry name" value="UNDECAPRENYL-PHOSPHATE N-ACETYLGALACTOSAMINYL 1-PHOSPHATE TRANSFERASE-RELATED"/>
    <property type="match status" value="1"/>
</dbReference>
<evidence type="ECO:0000259" key="8">
    <source>
        <dbReference type="Pfam" id="PF02397"/>
    </source>
</evidence>
<dbReference type="Proteomes" id="UP001500067">
    <property type="component" value="Unassembled WGS sequence"/>
</dbReference>
<keyword evidence="10" id="KW-1185">Reference proteome</keyword>
<evidence type="ECO:0000256" key="4">
    <source>
        <dbReference type="ARBA" id="ARBA00022692"/>
    </source>
</evidence>
<dbReference type="Pfam" id="PF02397">
    <property type="entry name" value="Bac_transf"/>
    <property type="match status" value="1"/>
</dbReference>
<accession>A0ABP8NKB8</accession>
<feature type="transmembrane region" description="Helical" evidence="7">
    <location>
        <begin position="54"/>
        <end position="78"/>
    </location>
</feature>
<keyword evidence="5 7" id="KW-1133">Transmembrane helix</keyword>
<comment type="subcellular location">
    <subcellularLocation>
        <location evidence="1">Membrane</location>
        <topology evidence="1">Multi-pass membrane protein</topology>
    </subcellularLocation>
</comment>
<evidence type="ECO:0000256" key="1">
    <source>
        <dbReference type="ARBA" id="ARBA00004141"/>
    </source>
</evidence>
<evidence type="ECO:0000313" key="9">
    <source>
        <dbReference type="EMBL" id="GAA4467264.1"/>
    </source>
</evidence>
<sequence length="474" mass="55050">MRLDKMKRNAIRQLAALDYAAAALAWLCFWMYRQHFLTGASYTDTLKMLHTRDLLNVLVVIPMGWLLAYLLSGTYFDLYRKSRLNEVNRTLISSILGCIVVSVIVFGNDTGDYYYFMNTISRYLLIHTTFALTFRMWILYRVKRNLVKGKVGFRTLIIGGNQQAINIYKQVLDNPKVLGNIFAGFIYSNKESSNGMSKYLQQLGHISELEDIIDKHQIEEVIVAVDSSEHHLLENILTRLSYRPVVVKVLPDYYDILSGSVKTSNVYDAVLIHIHPDLMPDWQRVWKRFIDIIMSAFALIILSPFLIFTAIMVKLSSKGGIIYKQERIGLFGRPFYIYKFRSMYVEAEKAGPALSSKHDPRITPWGRFMRKWRVDELPQFLNILKGDMSLVGPRPERRHYIDIIGETHPQYKYLHKVKPGLTSWGMVQFGYAENVGEMIERMKYDLLYIENCSLALDVKIMMYTMMVLFQGRGK</sequence>
<evidence type="ECO:0000256" key="5">
    <source>
        <dbReference type="ARBA" id="ARBA00022989"/>
    </source>
</evidence>
<evidence type="ECO:0000256" key="3">
    <source>
        <dbReference type="ARBA" id="ARBA00022679"/>
    </source>
</evidence>
<keyword evidence="6 7" id="KW-0472">Membrane</keyword>
<dbReference type="InterPro" id="IPR003362">
    <property type="entry name" value="Bact_transf"/>
</dbReference>
<evidence type="ECO:0000256" key="2">
    <source>
        <dbReference type="ARBA" id="ARBA00006464"/>
    </source>
</evidence>
<evidence type="ECO:0000256" key="7">
    <source>
        <dbReference type="SAM" id="Phobius"/>
    </source>
</evidence>
<keyword evidence="4 7" id="KW-0812">Transmembrane</keyword>
<name>A0ABP8NKB8_9BACT</name>
<feature type="transmembrane region" description="Helical" evidence="7">
    <location>
        <begin position="120"/>
        <end position="140"/>
    </location>
</feature>
<organism evidence="9 10">
    <name type="scientific">Nemorincola caseinilytica</name>
    <dbReference type="NCBI Taxonomy" id="2054315"/>
    <lineage>
        <taxon>Bacteria</taxon>
        <taxon>Pseudomonadati</taxon>
        <taxon>Bacteroidota</taxon>
        <taxon>Chitinophagia</taxon>
        <taxon>Chitinophagales</taxon>
        <taxon>Chitinophagaceae</taxon>
        <taxon>Nemorincola</taxon>
    </lineage>
</organism>
<protein>
    <submittedName>
        <fullName evidence="9">Undecaprenyl-phosphate glucose phosphotransferase</fullName>
    </submittedName>
</protein>
<evidence type="ECO:0000313" key="10">
    <source>
        <dbReference type="Proteomes" id="UP001500067"/>
    </source>
</evidence>
<dbReference type="Pfam" id="PF13727">
    <property type="entry name" value="CoA_binding_3"/>
    <property type="match status" value="1"/>
</dbReference>